<dbReference type="AlphaFoldDB" id="A0A2V1AZ52"/>
<evidence type="ECO:0000313" key="2">
    <source>
        <dbReference type="EMBL" id="PVH23084.1"/>
    </source>
</evidence>
<dbReference type="STRING" id="45357.A0A2V1AZ52"/>
<organism evidence="2 3">
    <name type="scientific">Candidozyma haemuli</name>
    <dbReference type="NCBI Taxonomy" id="45357"/>
    <lineage>
        <taxon>Eukaryota</taxon>
        <taxon>Fungi</taxon>
        <taxon>Dikarya</taxon>
        <taxon>Ascomycota</taxon>
        <taxon>Saccharomycotina</taxon>
        <taxon>Pichiomycetes</taxon>
        <taxon>Metschnikowiaceae</taxon>
        <taxon>Candidozyma</taxon>
    </lineage>
</organism>
<dbReference type="OrthoDB" id="6362633at2759"/>
<dbReference type="PANTHER" id="PTHR10285">
    <property type="entry name" value="URIDINE KINASE"/>
    <property type="match status" value="1"/>
</dbReference>
<name>A0A2V1AZ52_9ASCO</name>
<dbReference type="InterPro" id="IPR006083">
    <property type="entry name" value="PRK/URK"/>
</dbReference>
<reference evidence="2 3" key="1">
    <citation type="submission" date="2017-12" db="EMBL/GenBank/DDBJ databases">
        <title>Genome Sequence of a Multidrug-Resistant Candida haemulonii Isolate from a Patient with Chronic Leg Ulcers in Israel.</title>
        <authorList>
            <person name="Chow N.A."/>
            <person name="Gade L."/>
            <person name="Batra D."/>
            <person name="Rowe L.A."/>
            <person name="Ben-Ami R."/>
            <person name="Loparev V.N."/>
            <person name="Litvintseva A.P."/>
        </authorList>
    </citation>
    <scope>NUCLEOTIDE SEQUENCE [LARGE SCALE GENOMIC DNA]</scope>
    <source>
        <strain evidence="2 3">B11899</strain>
    </source>
</reference>
<dbReference type="EMBL" id="PKFO01000010">
    <property type="protein sequence ID" value="PVH23084.1"/>
    <property type="molecule type" value="Genomic_DNA"/>
</dbReference>
<keyword evidence="3" id="KW-1185">Reference proteome</keyword>
<dbReference type="SUPFAM" id="SSF52540">
    <property type="entry name" value="P-loop containing nucleoside triphosphate hydrolases"/>
    <property type="match status" value="1"/>
</dbReference>
<dbReference type="VEuPathDB" id="FungiDB:CXQ85_002811"/>
<dbReference type="Pfam" id="PF00485">
    <property type="entry name" value="PRK"/>
    <property type="match status" value="1"/>
</dbReference>
<proteinExistence type="predicted"/>
<comment type="caution">
    <text evidence="2">The sequence shown here is derived from an EMBL/GenBank/DDBJ whole genome shotgun (WGS) entry which is preliminary data.</text>
</comment>
<dbReference type="GeneID" id="37008142"/>
<dbReference type="Proteomes" id="UP000244309">
    <property type="component" value="Unassembled WGS sequence"/>
</dbReference>
<dbReference type="Gene3D" id="3.40.50.300">
    <property type="entry name" value="P-loop containing nucleotide triphosphate hydrolases"/>
    <property type="match status" value="3"/>
</dbReference>
<dbReference type="RefSeq" id="XP_025344024.1">
    <property type="nucleotide sequence ID" value="XM_025486474.1"/>
</dbReference>
<dbReference type="InterPro" id="IPR027417">
    <property type="entry name" value="P-loop_NTPase"/>
</dbReference>
<feature type="domain" description="Phosphoribulokinase/uridine kinase" evidence="1">
    <location>
        <begin position="27"/>
        <end position="161"/>
    </location>
</feature>
<dbReference type="GO" id="GO:0005524">
    <property type="term" value="F:ATP binding"/>
    <property type="evidence" value="ECO:0007669"/>
    <property type="project" value="InterPro"/>
</dbReference>
<sequence length="218" mass="24341">MSHYESSQLAQLQQRVQALLENKDRVIVAVAGVPGAGKSTLVERMVEVLTSCGVETRVLPQDGYHFYREQLARFDNPDEAFRRRGAPFTFDGARFVASVKRVKAGETVWAPSFDHAKKDPVENDICIEPSAKVVFVEGNYVGLKDEPWSELASVVDELWVVQTAPEIVRERIVQRHLKAGIAKNLEEAAERADGSDWQNALYVMGHTREANATVSMDN</sequence>
<gene>
    <name evidence="2" type="ORF">CXQ85_002811</name>
</gene>
<evidence type="ECO:0000313" key="3">
    <source>
        <dbReference type="Proteomes" id="UP000244309"/>
    </source>
</evidence>
<evidence type="ECO:0000259" key="1">
    <source>
        <dbReference type="Pfam" id="PF00485"/>
    </source>
</evidence>
<protein>
    <recommendedName>
        <fullName evidence="1">Phosphoribulokinase/uridine kinase domain-containing protein</fullName>
    </recommendedName>
</protein>
<dbReference type="GO" id="GO:0016301">
    <property type="term" value="F:kinase activity"/>
    <property type="evidence" value="ECO:0007669"/>
    <property type="project" value="InterPro"/>
</dbReference>
<accession>A0A2V1AZ52</accession>